<gene>
    <name evidence="1" type="ORF">O9H85_08320</name>
</gene>
<dbReference type="Proteomes" id="UP001527882">
    <property type="component" value="Unassembled WGS sequence"/>
</dbReference>
<sequence>MLNQPFAEAIIRQIIKNHNFKCKITFDYQNKETGTDGYDLTINLKQIQSLSKSYSIPEELTLKLAVYHELGHVRAYQNNIESHIRQFDFTIKENILDRFNQFEINKELDAWKCGNSIIPEILKKDFDLFNEYNIEMYKSEKERRFRKAAK</sequence>
<comment type="caution">
    <text evidence="1">The sequence shown here is derived from an EMBL/GenBank/DDBJ whole genome shotgun (WGS) entry which is preliminary data.</text>
</comment>
<evidence type="ECO:0000313" key="2">
    <source>
        <dbReference type="Proteomes" id="UP001527882"/>
    </source>
</evidence>
<evidence type="ECO:0000313" key="1">
    <source>
        <dbReference type="EMBL" id="MCZ8512438.1"/>
    </source>
</evidence>
<evidence type="ECO:0008006" key="3">
    <source>
        <dbReference type="Google" id="ProtNLM"/>
    </source>
</evidence>
<name>A0ABT4Q6D5_9BACL</name>
<dbReference type="RefSeq" id="WP_269880863.1">
    <property type="nucleotide sequence ID" value="NZ_JAQAGZ010000004.1"/>
</dbReference>
<keyword evidence="2" id="KW-1185">Reference proteome</keyword>
<protein>
    <recommendedName>
        <fullName evidence="3">IrrE N-terminal-like domain-containing protein</fullName>
    </recommendedName>
</protein>
<dbReference type="EMBL" id="JAQAGZ010000004">
    <property type="protein sequence ID" value="MCZ8512438.1"/>
    <property type="molecule type" value="Genomic_DNA"/>
</dbReference>
<reference evidence="1 2" key="1">
    <citation type="submission" date="2022-12" db="EMBL/GenBank/DDBJ databases">
        <title>Draft genome sequence of Paenibacillus sp. dW9.</title>
        <authorList>
            <person name="Choi E.-W."/>
            <person name="Kim D.-U."/>
        </authorList>
    </citation>
    <scope>NUCLEOTIDE SEQUENCE [LARGE SCALE GENOMIC DNA]</scope>
    <source>
        <strain evidence="2">dW9</strain>
    </source>
</reference>
<organism evidence="1 2">
    <name type="scientific">Paenibacillus gyeongsangnamensis</name>
    <dbReference type="NCBI Taxonomy" id="3388067"/>
    <lineage>
        <taxon>Bacteria</taxon>
        <taxon>Bacillati</taxon>
        <taxon>Bacillota</taxon>
        <taxon>Bacilli</taxon>
        <taxon>Bacillales</taxon>
        <taxon>Paenibacillaceae</taxon>
        <taxon>Paenibacillus</taxon>
    </lineage>
</organism>
<proteinExistence type="predicted"/>
<accession>A0ABT4Q6D5</accession>